<accession>A0A1B2EWZ9</accession>
<feature type="compositionally biased region" description="Basic and acidic residues" evidence="1">
    <location>
        <begin position="44"/>
        <end position="55"/>
    </location>
</feature>
<dbReference type="AlphaFoldDB" id="A0A1B2EWZ9"/>
<evidence type="ECO:0000313" key="2">
    <source>
        <dbReference type="EMBL" id="ANY84476.1"/>
    </source>
</evidence>
<dbReference type="RefSeq" id="WP_157934642.1">
    <property type="nucleotide sequence ID" value="NZ_CP016619.1"/>
</dbReference>
<organism evidence="2">
    <name type="scientific">Microvirga ossetica</name>
    <dbReference type="NCBI Taxonomy" id="1882682"/>
    <lineage>
        <taxon>Bacteria</taxon>
        <taxon>Pseudomonadati</taxon>
        <taxon>Pseudomonadota</taxon>
        <taxon>Alphaproteobacteria</taxon>
        <taxon>Hyphomicrobiales</taxon>
        <taxon>Methylobacteriaceae</taxon>
        <taxon>Microvirga</taxon>
    </lineage>
</organism>
<sequence>MTCLSSTEQVPGHRSAEPPRRAGFPSETSRPPVADNKPANYKLIDLHAPDPRPSDHQPPNSESADRDGSQGHSAERQSPDRGGTYSGHSNGGISQSG</sequence>
<proteinExistence type="predicted"/>
<feature type="compositionally biased region" description="Polar residues" evidence="1">
    <location>
        <begin position="86"/>
        <end position="97"/>
    </location>
</feature>
<gene>
    <name evidence="2" type="ORF">BB934_40475</name>
</gene>
<protein>
    <submittedName>
        <fullName evidence="2">Uncharacterized protein</fullName>
    </submittedName>
</protein>
<name>A0A1B2EWZ9_9HYPH</name>
<keyword evidence="2" id="KW-0614">Plasmid</keyword>
<evidence type="ECO:0000256" key="1">
    <source>
        <dbReference type="SAM" id="MobiDB-lite"/>
    </source>
</evidence>
<feature type="region of interest" description="Disordered" evidence="1">
    <location>
        <begin position="1"/>
        <end position="97"/>
    </location>
</feature>
<feature type="compositionally biased region" description="Basic and acidic residues" evidence="1">
    <location>
        <begin position="63"/>
        <end position="79"/>
    </location>
</feature>
<dbReference type="KEGG" id="moc:BB934_40475"/>
<dbReference type="EMBL" id="CP016619">
    <property type="protein sequence ID" value="ANY84476.1"/>
    <property type="molecule type" value="Genomic_DNA"/>
</dbReference>
<reference evidence="2" key="1">
    <citation type="submission" date="2016-07" db="EMBL/GenBank/DDBJ databases">
        <title>Microvirga ossetica sp. nov. a new species of rhizobia isolated from root nodules of the legume species Vicia alpestris Steven originated from North Ossetia region in the Caucasus.</title>
        <authorList>
            <person name="Safronova V.I."/>
            <person name="Kuznetsova I.G."/>
            <person name="Sazanova A.L."/>
            <person name="Belimov A."/>
            <person name="Andronov E."/>
            <person name="Osledkin Y.S."/>
            <person name="Onishchuk O.P."/>
            <person name="Kurchak O.N."/>
            <person name="Shaposhnikov A.I."/>
            <person name="Willems A."/>
            <person name="Tikhonovich I.A."/>
        </authorList>
    </citation>
    <scope>NUCLEOTIDE SEQUENCE [LARGE SCALE GENOMIC DNA]</scope>
    <source>
        <strain evidence="2">V5/3M</strain>
        <plasmid evidence="2">unnamed2</plasmid>
    </source>
</reference>
<geneLocation type="plasmid" evidence="2">
    <name>unnamed2</name>
</geneLocation>